<comment type="caution">
    <text evidence="1">The sequence shown here is derived from an EMBL/GenBank/DDBJ whole genome shotgun (WGS) entry which is preliminary data.</text>
</comment>
<dbReference type="EMBL" id="CAWYQH010000104">
    <property type="protein sequence ID" value="CAK8687535.1"/>
    <property type="molecule type" value="Genomic_DNA"/>
</dbReference>
<evidence type="ECO:0000313" key="2">
    <source>
        <dbReference type="Proteomes" id="UP001642483"/>
    </source>
</evidence>
<organism evidence="1 2">
    <name type="scientific">Clavelina lepadiformis</name>
    <name type="common">Light-bulb sea squirt</name>
    <name type="synonym">Ascidia lepadiformis</name>
    <dbReference type="NCBI Taxonomy" id="159417"/>
    <lineage>
        <taxon>Eukaryota</taxon>
        <taxon>Metazoa</taxon>
        <taxon>Chordata</taxon>
        <taxon>Tunicata</taxon>
        <taxon>Ascidiacea</taxon>
        <taxon>Aplousobranchia</taxon>
        <taxon>Clavelinidae</taxon>
        <taxon>Clavelina</taxon>
    </lineage>
</organism>
<accession>A0ABP0G7G2</accession>
<gene>
    <name evidence="1" type="ORF">CVLEPA_LOCUS19603</name>
</gene>
<dbReference type="Proteomes" id="UP001642483">
    <property type="component" value="Unassembled WGS sequence"/>
</dbReference>
<evidence type="ECO:0000313" key="1">
    <source>
        <dbReference type="EMBL" id="CAK8687535.1"/>
    </source>
</evidence>
<proteinExistence type="predicted"/>
<protein>
    <submittedName>
        <fullName evidence="1">Uncharacterized protein</fullName>
    </submittedName>
</protein>
<reference evidence="1 2" key="1">
    <citation type="submission" date="2024-02" db="EMBL/GenBank/DDBJ databases">
        <authorList>
            <person name="Daric V."/>
            <person name="Darras S."/>
        </authorList>
    </citation>
    <scope>NUCLEOTIDE SEQUENCE [LARGE SCALE GENOMIC DNA]</scope>
</reference>
<keyword evidence="2" id="KW-1185">Reference proteome</keyword>
<sequence length="89" mass="10020">MNGVRLNHATSGFISRECFHWGMDNFLQRYSVDPGKSGGKFARAKLGFVCVRSHLKRLMQSLLRSSADPNRGGRVDTWTVMVDVMVFLA</sequence>
<name>A0ABP0G7G2_CLALP</name>